<protein>
    <submittedName>
        <fullName evidence="1">Uncharacterized protein</fullName>
    </submittedName>
</protein>
<dbReference type="EMBL" id="AGEJ01000021">
    <property type="protein sequence ID" value="EMD16329.1"/>
    <property type="molecule type" value="Genomic_DNA"/>
</dbReference>
<comment type="caution">
    <text evidence="1">The sequence shown here is derived from an EMBL/GenBank/DDBJ whole genome shotgun (WGS) entry which is preliminary data.</text>
</comment>
<evidence type="ECO:0000313" key="2">
    <source>
        <dbReference type="Proteomes" id="UP000011758"/>
    </source>
</evidence>
<dbReference type="eggNOG" id="ENOG50338A9">
    <property type="taxonomic scope" value="Bacteria"/>
</dbReference>
<proteinExistence type="predicted"/>
<reference evidence="1 2" key="1">
    <citation type="submission" date="2013-02" db="EMBL/GenBank/DDBJ databases">
        <title>The Genome Sequence of Lactobacillus catenaformis F0143.</title>
        <authorList>
            <consortium name="The Broad Institute Genome Sequencing Platform"/>
            <person name="Earl A."/>
            <person name="Ward D."/>
            <person name="Feldgarden M."/>
            <person name="Gevers D."/>
            <person name="Izard J."/>
            <person name="Blanton J.M."/>
            <person name="Mathney J."/>
            <person name="Dewhirst F.E."/>
            <person name="Young S.K."/>
            <person name="Zeng Q."/>
            <person name="Gargeya S."/>
            <person name="Fitzgerald M."/>
            <person name="Haas B."/>
            <person name="Abouelleil A."/>
            <person name="Alvarado L."/>
            <person name="Arachchi H.M."/>
            <person name="Berlin A."/>
            <person name="Chapman S.B."/>
            <person name="Gearin G."/>
            <person name="Goldberg J."/>
            <person name="Griggs A."/>
            <person name="Gujja S."/>
            <person name="Hansen M."/>
            <person name="Heiman D."/>
            <person name="Howarth C."/>
            <person name="Larimer J."/>
            <person name="Lui A."/>
            <person name="MacDonald P.J.P."/>
            <person name="McCowen C."/>
            <person name="Montmayeur A."/>
            <person name="Murphy C."/>
            <person name="Neiman D."/>
            <person name="Pearson M."/>
            <person name="Priest M."/>
            <person name="Roberts A."/>
            <person name="Saif S."/>
            <person name="Shea T."/>
            <person name="Sisk P."/>
            <person name="Stolte C."/>
            <person name="Sykes S."/>
            <person name="Wortman J."/>
            <person name="Nusbaum C."/>
            <person name="Birren B."/>
        </authorList>
    </citation>
    <scope>NUCLEOTIDE SEQUENCE [LARGE SCALE GENOMIC DNA]</scope>
    <source>
        <strain evidence="1 2">OT 569</strain>
    </source>
</reference>
<dbReference type="RefSeq" id="WP_004803206.1">
    <property type="nucleotide sequence ID" value="NZ_KB446648.1"/>
</dbReference>
<dbReference type="STRING" id="999415.HMPREF9943_01255"/>
<dbReference type="Proteomes" id="UP000011758">
    <property type="component" value="Unassembled WGS sequence"/>
</dbReference>
<keyword evidence="2" id="KW-1185">Reference proteome</keyword>
<dbReference type="AlphaFoldDB" id="M2PL97"/>
<dbReference type="OrthoDB" id="1649190at2"/>
<organism evidence="1 2">
    <name type="scientific">Eggerthia catenaformis OT 569 = DSM 20559</name>
    <dbReference type="NCBI Taxonomy" id="999415"/>
    <lineage>
        <taxon>Bacteria</taxon>
        <taxon>Bacillati</taxon>
        <taxon>Bacillota</taxon>
        <taxon>Erysipelotrichia</taxon>
        <taxon>Erysipelotrichales</taxon>
        <taxon>Coprobacillaceae</taxon>
        <taxon>Eggerthia</taxon>
    </lineage>
</organism>
<sequence length="195" mass="23925">MLKNYLNLMFINLEDAKDYIYSIDKEGYNKKLEQCFTMKQLKLMIQKKHQHYLNLGIKHLYSTDNFDDLENDLIMMNYFFSQEREFDYIKIHLKDELLKIEDKINLYRILRHLVNIDTKTIIETLYHKSYINEEQAAYFSLIENQIEKAYYYLYAMNDQPHDKVLDLYSSYDLIGTYKLLRHYHQNHKMYEVSYS</sequence>
<dbReference type="BioCyc" id="ECAT999415-HMP:GTTI-1289-MONOMER"/>
<accession>M2PL97</accession>
<evidence type="ECO:0000313" key="1">
    <source>
        <dbReference type="EMBL" id="EMD16329.1"/>
    </source>
</evidence>
<gene>
    <name evidence="1" type="ORF">HMPREF9943_01255</name>
</gene>
<name>M2PL97_9FIRM</name>